<dbReference type="Pfam" id="PF14082">
    <property type="entry name" value="SduA_C"/>
    <property type="match status" value="1"/>
</dbReference>
<dbReference type="Proteomes" id="UP001605918">
    <property type="component" value="Unassembled WGS sequence"/>
</dbReference>
<dbReference type="EMBL" id="JBIEIL010000003">
    <property type="protein sequence ID" value="MFG6204024.1"/>
    <property type="molecule type" value="Genomic_DNA"/>
</dbReference>
<evidence type="ECO:0000313" key="2">
    <source>
        <dbReference type="EMBL" id="MFG6204024.1"/>
    </source>
</evidence>
<proteinExistence type="predicted"/>
<name>A0ABW7DBH7_9PSED</name>
<comment type="caution">
    <text evidence="2">The sequence shown here is derived from an EMBL/GenBank/DDBJ whole genome shotgun (WGS) entry which is preliminary data.</text>
</comment>
<protein>
    <submittedName>
        <fullName evidence="2">Shedu anti-phage system protein SduA domain-containing protein</fullName>
    </submittedName>
</protein>
<feature type="domain" description="Shedu protein SduA C-terminal" evidence="1">
    <location>
        <begin position="68"/>
        <end position="239"/>
    </location>
</feature>
<organism evidence="2 3">
    <name type="scientific">Pseudomonas retamae</name>
    <dbReference type="NCBI Taxonomy" id="702110"/>
    <lineage>
        <taxon>Bacteria</taxon>
        <taxon>Pseudomonadati</taxon>
        <taxon>Pseudomonadota</taxon>
        <taxon>Gammaproteobacteria</taxon>
        <taxon>Pseudomonadales</taxon>
        <taxon>Pseudomonadaceae</taxon>
        <taxon>Pseudomonas</taxon>
    </lineage>
</organism>
<dbReference type="InterPro" id="IPR025359">
    <property type="entry name" value="SduA_C"/>
</dbReference>
<reference evidence="2 3" key="1">
    <citation type="submission" date="2024-10" db="EMBL/GenBank/DDBJ databases">
        <title>Whole genome of Pseudomonas sp Strain RB5.</title>
        <authorList>
            <person name="Selami N."/>
        </authorList>
    </citation>
    <scope>NUCLEOTIDE SEQUENCE [LARGE SCALE GENOMIC DNA]</scope>
    <source>
        <strain evidence="2 3">RB5</strain>
    </source>
</reference>
<gene>
    <name evidence="2" type="ORF">ACGSLL_06600</name>
</gene>
<evidence type="ECO:0000259" key="1">
    <source>
        <dbReference type="Pfam" id="PF14082"/>
    </source>
</evidence>
<keyword evidence="3" id="KW-1185">Reference proteome</keyword>
<accession>A0ABW7DBH7</accession>
<evidence type="ECO:0000313" key="3">
    <source>
        <dbReference type="Proteomes" id="UP001605918"/>
    </source>
</evidence>
<sequence>MYEQVDYAKAFSDFRKLIAITKPCKEKLSAATPIKISNAYRVRGEEFKGRRTVSKGEEGRAKQLKEAHHEKHLHQAIVKHPFLLHTPELYAGGLYLETLINKFSLHKGHITDFLYVTVQDCTIRVTLVEIEQAAWRIFDKDALGKVTFHAETKKPFSQVADWQKELSSSFGREALLWKLQSIFKGYPYPIFSQGKNSKLSVRLDIGYVLIMGNELPKSQEQQQLIDQMYLDNNILFMTYPMMLAESERHVSARNVISVGTYGPTVKSACNPDALHPVFSFPGGDSFDPHGIKRYGLGHPNASHPSSIAQPRQLKKAFYRSQGLCEKDGCVASLFEAGEFVGDVVWIFNQISSDYNTRKRQKPSDDLDHCALACPLHSGMLSFNDGQWRYLGEPHPQKSQMSYRRAYRADLDTASQNFVRRRVKNISSDIVEALEIDQLNEPDLADQIHRCALALRSLPFYSKILIREILKDHYKSRCASRVDRSVEIAGKSLAWFFLRTFGLVECNPSAERYRQMEPTIFSKSLIDRIDLLFSSREFFAFAELCNASADGLRRELKRARDESVKDSC</sequence>
<dbReference type="RefSeq" id="WP_394504263.1">
    <property type="nucleotide sequence ID" value="NZ_JBIEIL010000003.1"/>
</dbReference>